<dbReference type="AlphaFoldDB" id="A0AA48I701"/>
<accession>A0AA48I701</accession>
<dbReference type="PROSITE" id="PS50820">
    <property type="entry name" value="LCCL"/>
    <property type="match status" value="1"/>
</dbReference>
<protein>
    <recommendedName>
        <fullName evidence="3">LCCL domain-containing protein</fullName>
    </recommendedName>
</protein>
<feature type="transmembrane region" description="Helical" evidence="2">
    <location>
        <begin position="478"/>
        <end position="496"/>
    </location>
</feature>
<feature type="region of interest" description="Disordered" evidence="1">
    <location>
        <begin position="1"/>
        <end position="59"/>
    </location>
</feature>
<dbReference type="RefSeq" id="XP_060455712.1">
    <property type="nucleotide sequence ID" value="XM_060598972.1"/>
</dbReference>
<feature type="transmembrane region" description="Helical" evidence="2">
    <location>
        <begin position="154"/>
        <end position="174"/>
    </location>
</feature>
<dbReference type="InterPro" id="IPR004043">
    <property type="entry name" value="LCCL"/>
</dbReference>
<evidence type="ECO:0000313" key="5">
    <source>
        <dbReference type="Proteomes" id="UP001233271"/>
    </source>
</evidence>
<evidence type="ECO:0000256" key="2">
    <source>
        <dbReference type="SAM" id="Phobius"/>
    </source>
</evidence>
<dbReference type="Gene3D" id="2.170.130.20">
    <property type="entry name" value="LCCL-like domain"/>
    <property type="match status" value="1"/>
</dbReference>
<dbReference type="PANTHER" id="PTHR31331:SF1">
    <property type="entry name" value="CYSTEINE RICH SECRETORY PROTEIN LCCL DOMAIN CONTAINING 2"/>
    <property type="match status" value="1"/>
</dbReference>
<feature type="transmembrane region" description="Helical" evidence="2">
    <location>
        <begin position="346"/>
        <end position="364"/>
    </location>
</feature>
<dbReference type="SUPFAM" id="SSF69848">
    <property type="entry name" value="LCCL domain"/>
    <property type="match status" value="1"/>
</dbReference>
<gene>
    <name evidence="4" type="ORF">CcaverHIS019_0305170</name>
</gene>
<dbReference type="GeneID" id="85494317"/>
<keyword evidence="2" id="KW-0812">Transmembrane</keyword>
<dbReference type="KEGG" id="ccac:CcaHIS019_0305170"/>
<keyword evidence="5" id="KW-1185">Reference proteome</keyword>
<feature type="transmembrane region" description="Helical" evidence="2">
    <location>
        <begin position="376"/>
        <end position="395"/>
    </location>
</feature>
<organism evidence="4 5">
    <name type="scientific">Cutaneotrichosporon cavernicola</name>
    <dbReference type="NCBI Taxonomy" id="279322"/>
    <lineage>
        <taxon>Eukaryota</taxon>
        <taxon>Fungi</taxon>
        <taxon>Dikarya</taxon>
        <taxon>Basidiomycota</taxon>
        <taxon>Agaricomycotina</taxon>
        <taxon>Tremellomycetes</taxon>
        <taxon>Trichosporonales</taxon>
        <taxon>Trichosporonaceae</taxon>
        <taxon>Cutaneotrichosporon</taxon>
    </lineage>
</organism>
<feature type="transmembrane region" description="Helical" evidence="2">
    <location>
        <begin position="443"/>
        <end position="466"/>
    </location>
</feature>
<sequence length="658" mass="71534">MSTADLGTAHAGPSTLSLRLPSPAPSDRKSVSTETNTGAIYSADETNDSAGNSYDTDNYDAENYDVERVTPNLEDRAPWANSIGRVKRSLLSRPRIWRAVNAMNWILGPTEYREPPPPTALALTCACTGGRKRVVAPLDPIAVRASKRGKLRHFYLLYLVVWAAGFILLIRAAYYQPGSPEVVSCTSGLWDDWPPDTCGLDMTECAAMLEEGTYRCPGGCQRVKLGNPRWVGGEEVNKKPLVIGGNGVYRADSWVCAAGLHAGIISHTYGGCLRVMPMSFPKGSSNFTSSRANGLTSESFAPHFPGAYTLEPTGSWSSCLDYHWPITAYNVVALFAFTTFFAPRPAVLLTTILVMGYAHVVLVSNPPNRPPLWSRVFEGVPTALLAGFWAWHVCFRRTLNGFYAAQLPVEVALWQGAGLWIGLESSTLFSRIPISRLGYGSLGVDGTIALIVVVVLVTAVVLVQALSFRRLGLVRYYLARYLFLVPILIVLANLGHDYYLRLHHYLLSLAGLPVMSLPNRISLFGSAFCLGFFLDGSGRWGWASIVEGGWSLLGDAASGADMPEVSSVVGPNGYISWPAINATLVAQGILSVGILFDDVLKSSNFTGTNFSIADGTTDRSVDHYFRMAYIANGTSLDYTDPLTWYASNESWSTVKPSD</sequence>
<feature type="domain" description="LCCL" evidence="3">
    <location>
        <begin position="179"/>
        <end position="297"/>
    </location>
</feature>
<dbReference type="Proteomes" id="UP001233271">
    <property type="component" value="Chromosome 3"/>
</dbReference>
<evidence type="ECO:0000256" key="1">
    <source>
        <dbReference type="SAM" id="MobiDB-lite"/>
    </source>
</evidence>
<dbReference type="PANTHER" id="PTHR31331">
    <property type="entry name" value="LCCL DOMAIN PROTEIN (AFU_ORTHOLOGUE AFUA_5G08630)"/>
    <property type="match status" value="1"/>
</dbReference>
<dbReference type="Pfam" id="PF03815">
    <property type="entry name" value="LCCL"/>
    <property type="match status" value="1"/>
</dbReference>
<evidence type="ECO:0000313" key="4">
    <source>
        <dbReference type="EMBL" id="BEI90447.1"/>
    </source>
</evidence>
<dbReference type="SMART" id="SM00603">
    <property type="entry name" value="LCCL"/>
    <property type="match status" value="1"/>
</dbReference>
<keyword evidence="2" id="KW-0472">Membrane</keyword>
<evidence type="ECO:0000259" key="3">
    <source>
        <dbReference type="PROSITE" id="PS50820"/>
    </source>
</evidence>
<dbReference type="InterPro" id="IPR051957">
    <property type="entry name" value="CRISP-LCCL_domain"/>
</dbReference>
<keyword evidence="2" id="KW-1133">Transmembrane helix</keyword>
<name>A0AA48I701_9TREE</name>
<proteinExistence type="predicted"/>
<dbReference type="EMBL" id="AP028214">
    <property type="protein sequence ID" value="BEI90447.1"/>
    <property type="molecule type" value="Genomic_DNA"/>
</dbReference>
<dbReference type="InterPro" id="IPR036609">
    <property type="entry name" value="LCCL_sf"/>
</dbReference>
<reference evidence="4" key="1">
    <citation type="journal article" date="2023" name="BMC Genomics">
        <title>Chromosome-level genome assemblies of Cutaneotrichosporon spp. (Trichosporonales, Basidiomycota) reveal imbalanced evolution between nucleotide sequences and chromosome synteny.</title>
        <authorList>
            <person name="Kobayashi Y."/>
            <person name="Kayamori A."/>
            <person name="Aoki K."/>
            <person name="Shiwa Y."/>
            <person name="Matsutani M."/>
            <person name="Fujita N."/>
            <person name="Sugita T."/>
            <person name="Iwasaki W."/>
            <person name="Tanaka N."/>
            <person name="Takashima M."/>
        </authorList>
    </citation>
    <scope>NUCLEOTIDE SEQUENCE</scope>
    <source>
        <strain evidence="4">HIS019</strain>
    </source>
</reference>